<dbReference type="OrthoDB" id="69313at2"/>
<dbReference type="InterPro" id="IPR002586">
    <property type="entry name" value="CobQ/CobB/MinD/ParA_Nub-bd_dom"/>
</dbReference>
<dbReference type="Proteomes" id="UP000010473">
    <property type="component" value="Plasmid pSTA7437.01"/>
</dbReference>
<reference evidence="3" key="1">
    <citation type="journal article" date="2013" name="Proc. Natl. Acad. Sci. U.S.A.">
        <title>Improving the coverage of the cyanobacterial phylum using diversity-driven genome sequencing.</title>
        <authorList>
            <person name="Shih P.M."/>
            <person name="Wu D."/>
            <person name="Latifi A."/>
            <person name="Axen S.D."/>
            <person name="Fewer D.P."/>
            <person name="Talla E."/>
            <person name="Calteau A."/>
            <person name="Cai F."/>
            <person name="Tandeau de Marsac N."/>
            <person name="Rippka R."/>
            <person name="Herdman M."/>
            <person name="Sivonen K."/>
            <person name="Coursin T."/>
            <person name="Laurent T."/>
            <person name="Goodwin L."/>
            <person name="Nolan M."/>
            <person name="Davenport K.W."/>
            <person name="Han C.S."/>
            <person name="Rubin E.M."/>
            <person name="Eisen J.A."/>
            <person name="Woyke T."/>
            <person name="Gugger M."/>
            <person name="Kerfeld C.A."/>
        </authorList>
    </citation>
    <scope>NUCLEOTIDE SEQUENCE [LARGE SCALE GENOMIC DNA]</scope>
    <source>
        <strain evidence="3">ATCC 29371 / PCC 7437</strain>
        <plasmid evidence="3">Plasmid pSTA7437.01</plasmid>
    </source>
</reference>
<dbReference type="EMBL" id="CP003654">
    <property type="protein sequence ID" value="AFZ38182.1"/>
    <property type="molecule type" value="Genomic_DNA"/>
</dbReference>
<dbReference type="InterPro" id="IPR050678">
    <property type="entry name" value="DNA_Partitioning_ATPase"/>
</dbReference>
<dbReference type="RefSeq" id="WP_015212086.1">
    <property type="nucleotide sequence ID" value="NC_019765.1"/>
</dbReference>
<dbReference type="PANTHER" id="PTHR13696">
    <property type="entry name" value="P-LOOP CONTAINING NUCLEOSIDE TRIPHOSPHATE HYDROLASE"/>
    <property type="match status" value="1"/>
</dbReference>
<organism evidence="2 3">
    <name type="scientific">Stanieria cyanosphaera (strain ATCC 29371 / PCC 7437)</name>
    <dbReference type="NCBI Taxonomy" id="111780"/>
    <lineage>
        <taxon>Bacteria</taxon>
        <taxon>Bacillati</taxon>
        <taxon>Cyanobacteriota</taxon>
        <taxon>Cyanophyceae</taxon>
        <taxon>Pleurocapsales</taxon>
        <taxon>Dermocarpellaceae</taxon>
        <taxon>Stanieria</taxon>
    </lineage>
</organism>
<dbReference type="KEGG" id="scs:Sta7437_4741"/>
<evidence type="ECO:0000259" key="1">
    <source>
        <dbReference type="Pfam" id="PF01656"/>
    </source>
</evidence>
<keyword evidence="3" id="KW-1185">Reference proteome</keyword>
<dbReference type="HOGENOM" id="CLU_037612_5_3_3"/>
<gene>
    <name evidence="2" type="ordered locus">Sta7437_4741</name>
</gene>
<geneLocation type="plasmid" evidence="2 3">
    <name>pSTA7437.01</name>
</geneLocation>
<feature type="domain" description="CobQ/CobB/MinD/ParA nucleotide binding" evidence="1">
    <location>
        <begin position="5"/>
        <end position="188"/>
    </location>
</feature>
<dbReference type="SUPFAM" id="SSF52540">
    <property type="entry name" value="P-loop containing nucleoside triphosphate hydrolases"/>
    <property type="match status" value="1"/>
</dbReference>
<dbReference type="AlphaFoldDB" id="K9Y2F1"/>
<protein>
    <submittedName>
        <fullName evidence="2">Plasmid segregation oscillating ATPase ParF</fullName>
    </submittedName>
</protein>
<keyword evidence="2" id="KW-0614">Plasmid</keyword>
<dbReference type="CDD" id="cd02042">
    <property type="entry name" value="ParAB_family"/>
    <property type="match status" value="1"/>
</dbReference>
<dbReference type="Pfam" id="PF01656">
    <property type="entry name" value="CbiA"/>
    <property type="match status" value="1"/>
</dbReference>
<dbReference type="InterPro" id="IPR027417">
    <property type="entry name" value="P-loop_NTPase"/>
</dbReference>
<proteinExistence type="predicted"/>
<dbReference type="PIRSF" id="PIRSF009320">
    <property type="entry name" value="Nuc_binding_HP_1000"/>
    <property type="match status" value="1"/>
</dbReference>
<evidence type="ECO:0000313" key="2">
    <source>
        <dbReference type="EMBL" id="AFZ38182.1"/>
    </source>
</evidence>
<evidence type="ECO:0000313" key="3">
    <source>
        <dbReference type="Proteomes" id="UP000010473"/>
    </source>
</evidence>
<accession>K9Y2F1</accession>
<dbReference type="Gene3D" id="3.40.50.300">
    <property type="entry name" value="P-loop containing nucleotide triphosphate hydrolases"/>
    <property type="match status" value="1"/>
</dbReference>
<sequence length="217" mass="23828">MSHIIALANQKGGTGKTTTAVHLAYYLAVQKKQTTLLIDADSQNSSSQWLYNLTPSIPTQVISDKEQLFEEIPQLAQKYEYIVVDGPAGRLEDETKAILARVDLVIVPIQPKVLDLSSTLKAVLLINQAQEMRQGSPLGAIFINRAKSGTRLKEEATRFLKTVPGVLALKTVIHDREVISDAPGQNATIWTMTGKPAITARAEYAQLFEEIFGLLNT</sequence>
<name>K9Y2F1_STAC7</name>
<dbReference type="PANTHER" id="PTHR13696:SF99">
    <property type="entry name" value="COBYRINIC ACID AC-DIAMIDE SYNTHASE"/>
    <property type="match status" value="1"/>
</dbReference>